<comment type="function">
    <text evidence="4">May be involved in protection from oxidative damage.</text>
</comment>
<evidence type="ECO:0000256" key="1">
    <source>
        <dbReference type="ARBA" id="ARBA00004173"/>
    </source>
</evidence>
<keyword evidence="9" id="KW-1185">Reference proteome</keyword>
<comment type="caution">
    <text evidence="8">The sequence shown here is derived from an EMBL/GenBank/DDBJ whole genome shotgun (WGS) entry which is preliminary data.</text>
</comment>
<dbReference type="PANTHER" id="PTHR23354">
    <property type="entry name" value="NUCLEOLAR PROTEIN 7/ESTROGEN RECEPTOR COACTIVATOR-RELATED"/>
    <property type="match status" value="1"/>
</dbReference>
<feature type="region of interest" description="Disordered" evidence="6">
    <location>
        <begin position="49"/>
        <end position="93"/>
    </location>
</feature>
<dbReference type="AlphaFoldDB" id="A0A8H7ADV2"/>
<evidence type="ECO:0000256" key="6">
    <source>
        <dbReference type="SAM" id="MobiDB-lite"/>
    </source>
</evidence>
<dbReference type="PROSITE" id="PS51886">
    <property type="entry name" value="TLDC"/>
    <property type="match status" value="1"/>
</dbReference>
<dbReference type="SMART" id="SM00584">
    <property type="entry name" value="TLDc"/>
    <property type="match status" value="1"/>
</dbReference>
<protein>
    <recommendedName>
        <fullName evidence="5">Oxidation resistance protein 1</fullName>
    </recommendedName>
</protein>
<evidence type="ECO:0000256" key="3">
    <source>
        <dbReference type="ARBA" id="ARBA00023128"/>
    </source>
</evidence>
<dbReference type="Proteomes" id="UP000606974">
    <property type="component" value="Unassembled WGS sequence"/>
</dbReference>
<organism evidence="8 9">
    <name type="scientific">Endocarpon pusillum</name>
    <dbReference type="NCBI Taxonomy" id="364733"/>
    <lineage>
        <taxon>Eukaryota</taxon>
        <taxon>Fungi</taxon>
        <taxon>Dikarya</taxon>
        <taxon>Ascomycota</taxon>
        <taxon>Pezizomycotina</taxon>
        <taxon>Eurotiomycetes</taxon>
        <taxon>Chaetothyriomycetidae</taxon>
        <taxon>Verrucariales</taxon>
        <taxon>Verrucariaceae</taxon>
        <taxon>Endocarpon</taxon>
    </lineage>
</organism>
<gene>
    <name evidence="8" type="ORF">GJ744_000548</name>
</gene>
<dbReference type="Pfam" id="PF07534">
    <property type="entry name" value="TLD"/>
    <property type="match status" value="2"/>
</dbReference>
<feature type="compositionally biased region" description="Polar residues" evidence="6">
    <location>
        <begin position="267"/>
        <end position="276"/>
    </location>
</feature>
<dbReference type="GO" id="GO:0005739">
    <property type="term" value="C:mitochondrion"/>
    <property type="evidence" value="ECO:0007669"/>
    <property type="project" value="UniProtKB-SubCell"/>
</dbReference>
<dbReference type="OrthoDB" id="26679at2759"/>
<proteinExistence type="inferred from homology"/>
<dbReference type="GO" id="GO:0005634">
    <property type="term" value="C:nucleus"/>
    <property type="evidence" value="ECO:0007669"/>
    <property type="project" value="TreeGrafter"/>
</dbReference>
<dbReference type="InterPro" id="IPR006571">
    <property type="entry name" value="TLDc_dom"/>
</dbReference>
<evidence type="ECO:0000259" key="7">
    <source>
        <dbReference type="PROSITE" id="PS51886"/>
    </source>
</evidence>
<evidence type="ECO:0000256" key="4">
    <source>
        <dbReference type="ARBA" id="ARBA00037112"/>
    </source>
</evidence>
<comment type="similarity">
    <text evidence="2">Belongs to the OXR1 family.</text>
</comment>
<keyword evidence="3" id="KW-0496">Mitochondrion</keyword>
<comment type="subcellular location">
    <subcellularLocation>
        <location evidence="1">Mitochondrion</location>
    </subcellularLocation>
</comment>
<reference evidence="8" key="1">
    <citation type="submission" date="2020-02" db="EMBL/GenBank/DDBJ databases">
        <authorList>
            <person name="Palmer J.M."/>
        </authorList>
    </citation>
    <scope>NUCLEOTIDE SEQUENCE</scope>
    <source>
        <strain evidence="8">EPUS1.4</strain>
        <tissue evidence="8">Thallus</tissue>
    </source>
</reference>
<evidence type="ECO:0000313" key="9">
    <source>
        <dbReference type="Proteomes" id="UP000606974"/>
    </source>
</evidence>
<feature type="compositionally biased region" description="Basic and acidic residues" evidence="6">
    <location>
        <begin position="1"/>
        <end position="10"/>
    </location>
</feature>
<evidence type="ECO:0000313" key="8">
    <source>
        <dbReference type="EMBL" id="KAF7505699.1"/>
    </source>
</evidence>
<dbReference type="PANTHER" id="PTHR23354:SF62">
    <property type="entry name" value="MUSTARD, ISOFORM V"/>
    <property type="match status" value="1"/>
</dbReference>
<sequence>MEPPNDEHGRHNTRPAEPTLASNPHNPNSAAYLAYPVKHVVSSLYRRMTEPPDQPVSRLLDAPVSSSGYYTPPKRTASPFTPPPLTPLTLRSTGPPSRLLLTRSLAEEIRLLVPPRLQLVDNWRLVYSLEANGASLHTLYSCCQRAAARSQRAGYVVVIRDSASASNGAIFGAYLTDPPKPSLHYFGTGECFLWKASILSSVRFLHSGLNGSSNGEPPSEDLLQLAGLPPPPSADTTNLQRTTILRGDNSPKLQNTHNGDLLLPLPTEQQSGTSTPDRIRFKAFPYSGINDFMIYCESGYLSVGGGDGHYGLWLDDQLEHGISDPCPTFGNEALSEEGHKFDVLGVEVWYIGA</sequence>
<feature type="domain" description="TLDc" evidence="7">
    <location>
        <begin position="99"/>
        <end position="352"/>
    </location>
</feature>
<name>A0A8H7ADV2_9EURO</name>
<feature type="region of interest" description="Disordered" evidence="6">
    <location>
        <begin position="256"/>
        <end position="276"/>
    </location>
</feature>
<accession>A0A8H7ADV2</accession>
<dbReference type="GO" id="GO:0006979">
    <property type="term" value="P:response to oxidative stress"/>
    <property type="evidence" value="ECO:0007669"/>
    <property type="project" value="TreeGrafter"/>
</dbReference>
<evidence type="ECO:0000256" key="2">
    <source>
        <dbReference type="ARBA" id="ARBA00009540"/>
    </source>
</evidence>
<feature type="region of interest" description="Disordered" evidence="6">
    <location>
        <begin position="1"/>
        <end position="28"/>
    </location>
</feature>
<evidence type="ECO:0000256" key="5">
    <source>
        <dbReference type="ARBA" id="ARBA00040604"/>
    </source>
</evidence>
<dbReference type="EMBL" id="JAACFV010000103">
    <property type="protein sequence ID" value="KAF7505699.1"/>
    <property type="molecule type" value="Genomic_DNA"/>
</dbReference>